<dbReference type="RefSeq" id="WP_371861467.1">
    <property type="nucleotide sequence ID" value="NZ_CP040017.1"/>
</dbReference>
<protein>
    <submittedName>
        <fullName evidence="2">Tfp pilus assembly ATPase PilU</fullName>
    </submittedName>
</protein>
<dbReference type="Proteomes" id="UP000584325">
    <property type="component" value="Unassembled WGS sequence"/>
</dbReference>
<feature type="compositionally biased region" description="Basic residues" evidence="1">
    <location>
        <begin position="43"/>
        <end position="57"/>
    </location>
</feature>
<sequence length="57" mass="6626">MYKLVQEGRITQEEALANADSATNLLWLLNNGPDSRRPMPGRNARRLRPKRRLPNLR</sequence>
<name>A0A7W5HD77_9BURK</name>
<accession>A0A7W5HD77</accession>
<comment type="caution">
    <text evidence="2">The sequence shown here is derived from an EMBL/GenBank/DDBJ whole genome shotgun (WGS) entry which is preliminary data.</text>
</comment>
<feature type="region of interest" description="Disordered" evidence="1">
    <location>
        <begin position="30"/>
        <end position="57"/>
    </location>
</feature>
<dbReference type="AlphaFoldDB" id="A0A7W5HD77"/>
<gene>
    <name evidence="2" type="ORF">FHS02_003267</name>
</gene>
<dbReference type="EMBL" id="JACHXS010000006">
    <property type="protein sequence ID" value="MBB3222444.1"/>
    <property type="molecule type" value="Genomic_DNA"/>
</dbReference>
<evidence type="ECO:0000313" key="3">
    <source>
        <dbReference type="Proteomes" id="UP000584325"/>
    </source>
</evidence>
<evidence type="ECO:0000313" key="2">
    <source>
        <dbReference type="EMBL" id="MBB3222444.1"/>
    </source>
</evidence>
<proteinExistence type="predicted"/>
<organism evidence="2 3">
    <name type="scientific">Pseudoduganella umbonata</name>
    <dbReference type="NCBI Taxonomy" id="864828"/>
    <lineage>
        <taxon>Bacteria</taxon>
        <taxon>Pseudomonadati</taxon>
        <taxon>Pseudomonadota</taxon>
        <taxon>Betaproteobacteria</taxon>
        <taxon>Burkholderiales</taxon>
        <taxon>Oxalobacteraceae</taxon>
        <taxon>Telluria group</taxon>
        <taxon>Pseudoduganella</taxon>
    </lineage>
</organism>
<evidence type="ECO:0000256" key="1">
    <source>
        <dbReference type="SAM" id="MobiDB-lite"/>
    </source>
</evidence>
<reference evidence="2 3" key="1">
    <citation type="submission" date="2020-08" db="EMBL/GenBank/DDBJ databases">
        <title>Genomic Encyclopedia of Type Strains, Phase III (KMG-III): the genomes of soil and plant-associated and newly described type strains.</title>
        <authorList>
            <person name="Whitman W."/>
        </authorList>
    </citation>
    <scope>NUCLEOTIDE SEQUENCE [LARGE SCALE GENOMIC DNA]</scope>
    <source>
        <strain evidence="2 3">CECT 7753</strain>
    </source>
</reference>